<dbReference type="InterPro" id="IPR011034">
    <property type="entry name" value="Formyl_transferase-like_C_sf"/>
</dbReference>
<dbReference type="Pfam" id="PF02911">
    <property type="entry name" value="Formyl_trans_C"/>
    <property type="match status" value="1"/>
</dbReference>
<dbReference type="InterPro" id="IPR005793">
    <property type="entry name" value="Formyl_trans_C"/>
</dbReference>
<keyword evidence="9" id="KW-1185">Reference proteome</keyword>
<feature type="binding site" evidence="5">
    <location>
        <begin position="109"/>
        <end position="112"/>
    </location>
    <ligand>
        <name>(6S)-5,6,7,8-tetrahydrofolate</name>
        <dbReference type="ChEBI" id="CHEBI:57453"/>
    </ligand>
</feature>
<dbReference type="InterPro" id="IPR036477">
    <property type="entry name" value="Formyl_transf_N_sf"/>
</dbReference>
<dbReference type="InterPro" id="IPR044135">
    <property type="entry name" value="Met-tRNA-FMT_C"/>
</dbReference>
<dbReference type="CDD" id="cd08704">
    <property type="entry name" value="Met_tRNA_FMT_C"/>
    <property type="match status" value="1"/>
</dbReference>
<gene>
    <name evidence="5" type="primary">fmt</name>
    <name evidence="8" type="ORF">AQ619_15945</name>
</gene>
<dbReference type="InterPro" id="IPR005794">
    <property type="entry name" value="Fmt"/>
</dbReference>
<dbReference type="STRING" id="69395.AQ619_15945"/>
<evidence type="ECO:0000256" key="4">
    <source>
        <dbReference type="ARBA" id="ARBA00022917"/>
    </source>
</evidence>
<evidence type="ECO:0000256" key="5">
    <source>
        <dbReference type="HAMAP-Rule" id="MF_00182"/>
    </source>
</evidence>
<dbReference type="RefSeq" id="WP_062149910.1">
    <property type="nucleotide sequence ID" value="NZ_CP013002.1"/>
</dbReference>
<comment type="similarity">
    <text evidence="1 5">Belongs to the Fmt family.</text>
</comment>
<organism evidence="8 9">
    <name type="scientific">Caulobacter henricii</name>
    <dbReference type="NCBI Taxonomy" id="69395"/>
    <lineage>
        <taxon>Bacteria</taxon>
        <taxon>Pseudomonadati</taxon>
        <taxon>Pseudomonadota</taxon>
        <taxon>Alphaproteobacteria</taxon>
        <taxon>Caulobacterales</taxon>
        <taxon>Caulobacteraceae</taxon>
        <taxon>Caulobacter</taxon>
    </lineage>
</organism>
<dbReference type="Proteomes" id="UP000056905">
    <property type="component" value="Chromosome"/>
</dbReference>
<keyword evidence="4 5" id="KW-0648">Protein biosynthesis</keyword>
<dbReference type="GO" id="GO:0004479">
    <property type="term" value="F:methionyl-tRNA formyltransferase activity"/>
    <property type="evidence" value="ECO:0007669"/>
    <property type="project" value="UniProtKB-UniRule"/>
</dbReference>
<dbReference type="EC" id="2.1.2.9" evidence="2 5"/>
<sequence>MRIAFLGTPDFAVACLAELVASGHEIVAVYSQPPAPRGRGQDLKPSPVHAFAEGLGLPVRTPVSMKTPEEIEAFQALDLDAAVVVAFGQILVKAVLDAPREGCFNLHASLLPRWRGAAPIQRAIMAGDAVTGVQVMRMSEGLDEGPILMSEQVRIDALDTAGSLHDKLAAVGSRILPVALGAIERGGARETPQSEEGVTYAKKIKSAEARIDWTRPAAEIDCHIRGLSPFPGAWFEAPSEKGPVRVKALLSRVEDAAGEPGTVLDDSLLIACGDGAVRLLKAQREGKGAQDAGDFIRGFPLKAGTVLA</sequence>
<dbReference type="SUPFAM" id="SSF50486">
    <property type="entry name" value="FMT C-terminal domain-like"/>
    <property type="match status" value="1"/>
</dbReference>
<dbReference type="GO" id="GO:0005829">
    <property type="term" value="C:cytosol"/>
    <property type="evidence" value="ECO:0007669"/>
    <property type="project" value="TreeGrafter"/>
</dbReference>
<evidence type="ECO:0000256" key="2">
    <source>
        <dbReference type="ARBA" id="ARBA00012261"/>
    </source>
</evidence>
<feature type="domain" description="Formyl transferase N-terminal" evidence="6">
    <location>
        <begin position="1"/>
        <end position="179"/>
    </location>
</feature>
<dbReference type="KEGG" id="chq:AQ619_15945"/>
<feature type="domain" description="Formyl transferase C-terminal" evidence="7">
    <location>
        <begin position="203"/>
        <end position="299"/>
    </location>
</feature>
<dbReference type="OrthoDB" id="9802815at2"/>
<dbReference type="AlphaFoldDB" id="A0A0P0P2D5"/>
<evidence type="ECO:0000256" key="3">
    <source>
        <dbReference type="ARBA" id="ARBA00022679"/>
    </source>
</evidence>
<dbReference type="NCBIfam" id="TIGR00460">
    <property type="entry name" value="fmt"/>
    <property type="match status" value="1"/>
</dbReference>
<dbReference type="CDD" id="cd08646">
    <property type="entry name" value="FMT_core_Met-tRNA-FMT_N"/>
    <property type="match status" value="1"/>
</dbReference>
<protein>
    <recommendedName>
        <fullName evidence="2 5">Methionyl-tRNA formyltransferase</fullName>
        <ecNumber evidence="2 5">2.1.2.9</ecNumber>
    </recommendedName>
</protein>
<dbReference type="PANTHER" id="PTHR11138">
    <property type="entry name" value="METHIONYL-TRNA FORMYLTRANSFERASE"/>
    <property type="match status" value="1"/>
</dbReference>
<evidence type="ECO:0000313" key="9">
    <source>
        <dbReference type="Proteomes" id="UP000056905"/>
    </source>
</evidence>
<dbReference type="eggNOG" id="COG0223">
    <property type="taxonomic scope" value="Bacteria"/>
</dbReference>
<proteinExistence type="inferred from homology"/>
<dbReference type="Pfam" id="PF00551">
    <property type="entry name" value="Formyl_trans_N"/>
    <property type="match status" value="1"/>
</dbReference>
<dbReference type="PANTHER" id="PTHR11138:SF5">
    <property type="entry name" value="METHIONYL-TRNA FORMYLTRANSFERASE, MITOCHONDRIAL"/>
    <property type="match status" value="1"/>
</dbReference>
<comment type="catalytic activity">
    <reaction evidence="5">
        <text>L-methionyl-tRNA(fMet) + (6R)-10-formyltetrahydrofolate = N-formyl-L-methionyl-tRNA(fMet) + (6S)-5,6,7,8-tetrahydrofolate + H(+)</text>
        <dbReference type="Rhea" id="RHEA:24380"/>
        <dbReference type="Rhea" id="RHEA-COMP:9952"/>
        <dbReference type="Rhea" id="RHEA-COMP:9953"/>
        <dbReference type="ChEBI" id="CHEBI:15378"/>
        <dbReference type="ChEBI" id="CHEBI:57453"/>
        <dbReference type="ChEBI" id="CHEBI:78530"/>
        <dbReference type="ChEBI" id="CHEBI:78844"/>
        <dbReference type="ChEBI" id="CHEBI:195366"/>
        <dbReference type="EC" id="2.1.2.9"/>
    </reaction>
</comment>
<dbReference type="InterPro" id="IPR002376">
    <property type="entry name" value="Formyl_transf_N"/>
</dbReference>
<dbReference type="InterPro" id="IPR041711">
    <property type="entry name" value="Met-tRNA-FMT_N"/>
</dbReference>
<evidence type="ECO:0000313" key="8">
    <source>
        <dbReference type="EMBL" id="ALL14729.1"/>
    </source>
</evidence>
<dbReference type="HAMAP" id="MF_00182">
    <property type="entry name" value="Formyl_trans"/>
    <property type="match status" value="1"/>
</dbReference>
<evidence type="ECO:0000259" key="7">
    <source>
        <dbReference type="Pfam" id="PF02911"/>
    </source>
</evidence>
<keyword evidence="3 5" id="KW-0808">Transferase</keyword>
<accession>A0A0P0P2D5</accession>
<reference evidence="8 9" key="1">
    <citation type="submission" date="2015-10" db="EMBL/GenBank/DDBJ databases">
        <title>Conservation of the essential genome among Caulobacter and Brevundimonas species.</title>
        <authorList>
            <person name="Scott D."/>
            <person name="Ely B."/>
        </authorList>
    </citation>
    <scope>NUCLEOTIDE SEQUENCE [LARGE SCALE GENOMIC DNA]</scope>
    <source>
        <strain evidence="8 9">CB4</strain>
    </source>
</reference>
<dbReference type="SUPFAM" id="SSF53328">
    <property type="entry name" value="Formyltransferase"/>
    <property type="match status" value="1"/>
</dbReference>
<evidence type="ECO:0000256" key="1">
    <source>
        <dbReference type="ARBA" id="ARBA00010699"/>
    </source>
</evidence>
<dbReference type="Gene3D" id="3.40.50.12230">
    <property type="match status" value="1"/>
</dbReference>
<name>A0A0P0P2D5_9CAUL</name>
<evidence type="ECO:0000259" key="6">
    <source>
        <dbReference type="Pfam" id="PF00551"/>
    </source>
</evidence>
<dbReference type="EMBL" id="CP013002">
    <property type="protein sequence ID" value="ALL14729.1"/>
    <property type="molecule type" value="Genomic_DNA"/>
</dbReference>
<comment type="function">
    <text evidence="5">Attaches a formyl group to the free amino group of methionyl-tRNA(fMet). The formyl group appears to play a dual role in the initiator identity of N-formylmethionyl-tRNA by promoting its recognition by IF2 and preventing the misappropriation of this tRNA by the elongation apparatus.</text>
</comment>